<evidence type="ECO:0000313" key="1">
    <source>
        <dbReference type="EMBL" id="WCO67395.1"/>
    </source>
</evidence>
<name>A0AAE9Y675_9ACTN</name>
<evidence type="ECO:0000313" key="2">
    <source>
        <dbReference type="Proteomes" id="UP001216390"/>
    </source>
</evidence>
<sequence>MTEPDVDEALARAVGAAAGGEHGTGGRPTVAQVRDVLRLARESSARAGTQAVRSGRWAASATLDASSHLPVRDLDTLRAHHDGLSGALLAKPLIRNASLASGAAGATTGVLAAAAATNPATWATLPVQLAVETLLVVAIEVKLVGELHEAAGYPVAGDLRRNGPLLAKAWTETRGIAPDELAALARPGARAAASSAAGGLLGRSSRDKLVEQIRKRLIGKVGRNAATLIPMMVGAVAGEELNRRATRRVGRQVARALAIAPPGR</sequence>
<dbReference type="KEGG" id="ima:PO878_01515"/>
<gene>
    <name evidence="1" type="ORF">PO878_01515</name>
</gene>
<dbReference type="RefSeq" id="WP_272736917.1">
    <property type="nucleotide sequence ID" value="NZ_CP116942.1"/>
</dbReference>
<keyword evidence="2" id="KW-1185">Reference proteome</keyword>
<evidence type="ECO:0008006" key="3">
    <source>
        <dbReference type="Google" id="ProtNLM"/>
    </source>
</evidence>
<accession>A0AAE9Y675</accession>
<dbReference type="Proteomes" id="UP001216390">
    <property type="component" value="Chromosome"/>
</dbReference>
<dbReference type="AlphaFoldDB" id="A0AAE9Y675"/>
<reference evidence="1" key="1">
    <citation type="submission" date="2023-01" db="EMBL/GenBank/DDBJ databases">
        <title>The diversity of Class Acidimicrobiia in South China Sea sediment environments and the proposal of Iamia marina sp. nov., a novel species of the genus Iamia.</title>
        <authorList>
            <person name="He Y."/>
            <person name="Tian X."/>
        </authorList>
    </citation>
    <scope>NUCLEOTIDE SEQUENCE</scope>
    <source>
        <strain evidence="1">DSM 19957</strain>
    </source>
</reference>
<protein>
    <recommendedName>
        <fullName evidence="3">EcsC family protein</fullName>
    </recommendedName>
</protein>
<proteinExistence type="predicted"/>
<organism evidence="1 2">
    <name type="scientific">Iamia majanohamensis</name>
    <dbReference type="NCBI Taxonomy" id="467976"/>
    <lineage>
        <taxon>Bacteria</taxon>
        <taxon>Bacillati</taxon>
        <taxon>Actinomycetota</taxon>
        <taxon>Acidimicrobiia</taxon>
        <taxon>Acidimicrobiales</taxon>
        <taxon>Iamiaceae</taxon>
        <taxon>Iamia</taxon>
    </lineage>
</organism>
<dbReference type="EMBL" id="CP116942">
    <property type="protein sequence ID" value="WCO67395.1"/>
    <property type="molecule type" value="Genomic_DNA"/>
</dbReference>